<evidence type="ECO:0000256" key="2">
    <source>
        <dbReference type="PROSITE-ProRule" id="PRU00047"/>
    </source>
</evidence>
<dbReference type="Proteomes" id="UP000703269">
    <property type="component" value="Unassembled WGS sequence"/>
</dbReference>
<dbReference type="InterPro" id="IPR011010">
    <property type="entry name" value="DNA_brk_join_enz"/>
</dbReference>
<dbReference type="GO" id="GO:0008270">
    <property type="term" value="F:zinc ion binding"/>
    <property type="evidence" value="ECO:0007669"/>
    <property type="project" value="UniProtKB-KW"/>
</dbReference>
<dbReference type="Gene3D" id="1.10.443.10">
    <property type="entry name" value="Intergrase catalytic core"/>
    <property type="match status" value="1"/>
</dbReference>
<comment type="caution">
    <text evidence="5">The sequence shown here is derived from an EMBL/GenBank/DDBJ whole genome shotgun (WGS) entry which is preliminary data.</text>
</comment>
<dbReference type="InterPro" id="IPR052925">
    <property type="entry name" value="Phage_Integrase-like_Recomb"/>
</dbReference>
<keyword evidence="2" id="KW-0862">Zinc</keyword>
<evidence type="ECO:0000256" key="3">
    <source>
        <dbReference type="SAM" id="MobiDB-lite"/>
    </source>
</evidence>
<evidence type="ECO:0000256" key="1">
    <source>
        <dbReference type="ARBA" id="ARBA00023172"/>
    </source>
</evidence>
<dbReference type="InterPro" id="IPR001878">
    <property type="entry name" value="Znf_CCHC"/>
</dbReference>
<accession>A0A9P3GRE3</accession>
<keyword evidence="2" id="KW-0863">Zinc-finger</keyword>
<dbReference type="PROSITE" id="PS50158">
    <property type="entry name" value="ZF_CCHC"/>
    <property type="match status" value="1"/>
</dbReference>
<feature type="compositionally biased region" description="Low complexity" evidence="3">
    <location>
        <begin position="66"/>
        <end position="95"/>
    </location>
</feature>
<dbReference type="EMBL" id="BPQB01000157">
    <property type="protein sequence ID" value="GJF00473.1"/>
    <property type="molecule type" value="Genomic_DNA"/>
</dbReference>
<name>A0A9P3GRE3_9APHY</name>
<gene>
    <name evidence="5" type="ORF">PsYK624_167610</name>
</gene>
<evidence type="ECO:0000313" key="6">
    <source>
        <dbReference type="Proteomes" id="UP000703269"/>
    </source>
</evidence>
<dbReference type="PANTHER" id="PTHR34605:SF3">
    <property type="entry name" value="P CELL-TYPE AGGLUTINATION PROTEIN MAP4-LIKE-RELATED"/>
    <property type="match status" value="1"/>
</dbReference>
<evidence type="ECO:0000313" key="5">
    <source>
        <dbReference type="EMBL" id="GJF00473.1"/>
    </source>
</evidence>
<feature type="compositionally biased region" description="Polar residues" evidence="3">
    <location>
        <begin position="47"/>
        <end position="61"/>
    </location>
</feature>
<feature type="domain" description="CCHC-type" evidence="4">
    <location>
        <begin position="352"/>
        <end position="365"/>
    </location>
</feature>
<feature type="compositionally biased region" description="Polar residues" evidence="3">
    <location>
        <begin position="1"/>
        <end position="18"/>
    </location>
</feature>
<dbReference type="GO" id="GO:0006310">
    <property type="term" value="P:DNA recombination"/>
    <property type="evidence" value="ECO:0007669"/>
    <property type="project" value="UniProtKB-KW"/>
</dbReference>
<dbReference type="InterPro" id="IPR013762">
    <property type="entry name" value="Integrase-like_cat_sf"/>
</dbReference>
<feature type="region of interest" description="Disordered" evidence="3">
    <location>
        <begin position="1"/>
        <end position="95"/>
    </location>
</feature>
<dbReference type="GO" id="GO:0003677">
    <property type="term" value="F:DNA binding"/>
    <property type="evidence" value="ECO:0007669"/>
    <property type="project" value="InterPro"/>
</dbReference>
<dbReference type="GO" id="GO:0015074">
    <property type="term" value="P:DNA integration"/>
    <property type="evidence" value="ECO:0007669"/>
    <property type="project" value="InterPro"/>
</dbReference>
<dbReference type="PANTHER" id="PTHR34605">
    <property type="entry name" value="PHAGE_INTEGRASE DOMAIN-CONTAINING PROTEIN"/>
    <property type="match status" value="1"/>
</dbReference>
<keyword evidence="2" id="KW-0479">Metal-binding</keyword>
<dbReference type="SUPFAM" id="SSF56349">
    <property type="entry name" value="DNA breaking-rejoining enzymes"/>
    <property type="match status" value="1"/>
</dbReference>
<keyword evidence="1" id="KW-0233">DNA recombination</keyword>
<protein>
    <recommendedName>
        <fullName evidence="4">CCHC-type domain-containing protein</fullName>
    </recommendedName>
</protein>
<dbReference type="OrthoDB" id="3254696at2759"/>
<keyword evidence="6" id="KW-1185">Reference proteome</keyword>
<dbReference type="AlphaFoldDB" id="A0A9P3GRE3"/>
<reference evidence="5 6" key="1">
    <citation type="submission" date="2021-08" db="EMBL/GenBank/DDBJ databases">
        <title>Draft Genome Sequence of Phanerochaete sordida strain YK-624.</title>
        <authorList>
            <person name="Mori T."/>
            <person name="Dohra H."/>
            <person name="Suzuki T."/>
            <person name="Kawagishi H."/>
            <person name="Hirai H."/>
        </authorList>
    </citation>
    <scope>NUCLEOTIDE SEQUENCE [LARGE SCALE GENOMIC DNA]</scope>
    <source>
        <strain evidence="5 6">YK-624</strain>
    </source>
</reference>
<sequence>MSDSQEGSGSANISQHSSQTAATQGTIPIITPTTQPLVTPAGGPPTDTRTPESSQGSQTAGSKGKAAAQQPGTPQQASTAAAAAAPRTTTRPTGATPISAAQAQARAAQWNGLSTQLAEQVAALVFAGLASGAPPGTATAVAAAPTPVNVAPAVNQVERAVDDPVPGFVAPLTSKPVPPKIVKIFQSKEFCAYKALTPAGLTSALANEDHMVMSAAAPGVWTSKAVESSNDRGLSSFDWDLAAAVAEDLSVKFWSRYRTGRLREHHRNVRMIRSSHGWPVALEYCINTRESAAADPNHDLGLYNFGLLASIATRPEFLMVAAAKRAAVEDNATRPAKRAKGPVPRAASAGHCFRCGRNGHTSFTCTAATTVAGKPPASIIENAGGRKSLAPSAGGQYCFGFMRTSTCARDRCGYVHGCAICTDPDHVIETLKALNLLDDWGAVVDGLQNGFDVGASAPIPHSLLFPNHASAAMLHPTSAVRKDLERIADLLRQLPNSLPLARAEPLDLNWWGDASTSFGIGVTVGTFWAAWQWAPGFLVGPRQAHDIGWAEALAVELGLLLAIHHGLLRDRSPHASRLLVRSDNMGVVAVVNGGRSRSGPTNLVLKRIYSPRQHHGRSITRRLVGVLERYAPRHDALRYAHSTWPLPIPPVIVMAVTTITIPSLASLHQVTAPLSDRLIPRPSSLRPPCRADQRLFQWHGVNAPPPSTLQSPILQRLADLASAHSLRDAGSYGSGLRKYHLFCDVFSVPEHERLPASFPLLHSFALWAVADQPDPEIIPESEGIPFEPVAPATARKYLSAVCAWHLAQGWPNPLSAEDHRRINWSLRGLTNMQGARKRPPRPPITLQMLVVLRLELDLDDPFDACVWAMACCAFWGLMRFGEVSVKSRSHFDPDKHLTRADAHYGVDIDGYPFFRLHLPSAKTAQPGDVQEVHLSQQGFLCPHDALFNLHRVVPATASDPLFSWRDAHGDVRPMVRARALERINGILGRHGWGTTFGHSFRIGGASFLLSQGVSPEIVRILGRWRSLAYEVYIRAFEQAASRHVANLSQVYGL</sequence>
<organism evidence="5 6">
    <name type="scientific">Phanerochaete sordida</name>
    <dbReference type="NCBI Taxonomy" id="48140"/>
    <lineage>
        <taxon>Eukaryota</taxon>
        <taxon>Fungi</taxon>
        <taxon>Dikarya</taxon>
        <taxon>Basidiomycota</taxon>
        <taxon>Agaricomycotina</taxon>
        <taxon>Agaricomycetes</taxon>
        <taxon>Polyporales</taxon>
        <taxon>Phanerochaetaceae</taxon>
        <taxon>Phanerochaete</taxon>
    </lineage>
</organism>
<evidence type="ECO:0000259" key="4">
    <source>
        <dbReference type="PROSITE" id="PS50158"/>
    </source>
</evidence>
<proteinExistence type="predicted"/>
<feature type="compositionally biased region" description="Low complexity" evidence="3">
    <location>
        <begin position="19"/>
        <end position="36"/>
    </location>
</feature>